<evidence type="ECO:0000259" key="2">
    <source>
        <dbReference type="PROSITE" id="PS50006"/>
    </source>
</evidence>
<feature type="domain" description="FHA" evidence="2">
    <location>
        <begin position="48"/>
        <end position="98"/>
    </location>
</feature>
<evidence type="ECO:0000256" key="1">
    <source>
        <dbReference type="SAM" id="MobiDB-lite"/>
    </source>
</evidence>
<dbReference type="CDD" id="cd00060">
    <property type="entry name" value="FHA"/>
    <property type="match status" value="1"/>
</dbReference>
<dbReference type="SUPFAM" id="SSF49879">
    <property type="entry name" value="SMAD/FHA domain"/>
    <property type="match status" value="1"/>
</dbReference>
<feature type="compositionally biased region" description="Pro residues" evidence="1">
    <location>
        <begin position="131"/>
        <end position="142"/>
    </location>
</feature>
<feature type="compositionally biased region" description="Polar residues" evidence="1">
    <location>
        <begin position="162"/>
        <end position="175"/>
    </location>
</feature>
<dbReference type="SMART" id="SM00240">
    <property type="entry name" value="FHA"/>
    <property type="match status" value="1"/>
</dbReference>
<gene>
    <name evidence="3" type="ORF">C1H66_21645</name>
</gene>
<dbReference type="Gene3D" id="2.60.200.20">
    <property type="match status" value="1"/>
</dbReference>
<accession>A0A2N7TFQ7</accession>
<dbReference type="InterPro" id="IPR046883">
    <property type="entry name" value="T6SS_FHA_C"/>
</dbReference>
<feature type="compositionally biased region" description="Basic and acidic residues" evidence="1">
    <location>
        <begin position="258"/>
        <end position="270"/>
    </location>
</feature>
<dbReference type="PROSITE" id="PS50006">
    <property type="entry name" value="FHA_DOMAIN"/>
    <property type="match status" value="1"/>
</dbReference>
<feature type="compositionally biased region" description="Pro residues" evidence="1">
    <location>
        <begin position="232"/>
        <end position="243"/>
    </location>
</feature>
<dbReference type="AlphaFoldDB" id="A0A2N7TFQ7"/>
<dbReference type="Proteomes" id="UP000235346">
    <property type="component" value="Unassembled WGS sequence"/>
</dbReference>
<reference evidence="3 4" key="1">
    <citation type="submission" date="2018-01" db="EMBL/GenBank/DDBJ databases">
        <title>Halomonas endophytica sp. nov., isolated from storage liquid in the stems of Populus euphratica.</title>
        <authorList>
            <person name="Chen C."/>
        </authorList>
    </citation>
    <scope>NUCLEOTIDE SEQUENCE [LARGE SCALE GENOMIC DNA]</scope>
    <source>
        <strain evidence="3 4">DSM 26881</strain>
    </source>
</reference>
<name>A0A2N7TFQ7_9GAMM</name>
<dbReference type="OrthoDB" id="273564at2"/>
<proteinExistence type="predicted"/>
<feature type="compositionally biased region" description="Low complexity" evidence="1">
    <location>
        <begin position="195"/>
        <end position="215"/>
    </location>
</feature>
<dbReference type="EMBL" id="PNRE01000103">
    <property type="protein sequence ID" value="PMR67021.1"/>
    <property type="molecule type" value="Genomic_DNA"/>
</dbReference>
<feature type="compositionally biased region" description="Pro residues" evidence="1">
    <location>
        <begin position="305"/>
        <end position="314"/>
    </location>
</feature>
<evidence type="ECO:0000313" key="3">
    <source>
        <dbReference type="EMBL" id="PMR67021.1"/>
    </source>
</evidence>
<sequence>MTQPGCVTASGAHFLSWGRLMALTLTVINEAASRLGDKASHRWFDRGGTLGRAPNNDWVLPDPTMEISRCHARIRYQDGRYFLEDSSANGILLADGVTRLDPAEPLPLQDGVEFLIGDCRIRARIEAEAMVPPPASEPPLPGNPADHEVPDPLELLGGAVKTPSTAPKASPSDHSYLSEHFSAPRFTETPPPVESPESPAATPSSPAPSSDAPAEPLLPDDWWRDLSGSAPAQPPSQPQPQSPPGDLGRDPGGFETPLPRDAEEAARHVPPEPARPAAPTPMASPPPAARPIPETSGSQADESPPVAPPMPEARPGPADEAPPTGERSDQALRQLLSGAGLDPDRVPPEQAEELGRILRVAIQGVMDLLKARMEVKNEFRMSVTLIQARENNPLKFSTSPEDALHNLMVKQNPDYLPAVEAFEAGFEDLRFHQLAMLAGMRSGFFEMLHQFDPAHLEARFAEHEERASLLGRVTGPRYWRQYQAHYAAIQRDSEGYFNRLFGEAFCDAYEKQIQALMARSSQGRG</sequence>
<dbReference type="Pfam" id="PF00498">
    <property type="entry name" value="FHA"/>
    <property type="match status" value="1"/>
</dbReference>
<comment type="caution">
    <text evidence="3">The sequence shown here is derived from an EMBL/GenBank/DDBJ whole genome shotgun (WGS) entry which is preliminary data.</text>
</comment>
<protein>
    <submittedName>
        <fullName evidence="3">Type VI secretion system-associated FHA domain protein TagH</fullName>
    </submittedName>
</protein>
<evidence type="ECO:0000313" key="4">
    <source>
        <dbReference type="Proteomes" id="UP000235346"/>
    </source>
</evidence>
<keyword evidence="4" id="KW-1185">Reference proteome</keyword>
<dbReference type="NCBIfam" id="TIGR03354">
    <property type="entry name" value="VI_FHA"/>
    <property type="match status" value="1"/>
</dbReference>
<dbReference type="InterPro" id="IPR008984">
    <property type="entry name" value="SMAD_FHA_dom_sf"/>
</dbReference>
<feature type="compositionally biased region" description="Pro residues" evidence="1">
    <location>
        <begin position="271"/>
        <end position="290"/>
    </location>
</feature>
<dbReference type="InterPro" id="IPR000253">
    <property type="entry name" value="FHA_dom"/>
</dbReference>
<feature type="region of interest" description="Disordered" evidence="1">
    <location>
        <begin position="131"/>
        <end position="327"/>
    </location>
</feature>
<dbReference type="InterPro" id="IPR017735">
    <property type="entry name" value="T6SS_FHA"/>
</dbReference>
<dbReference type="Pfam" id="PF20232">
    <property type="entry name" value="T6SS_FHA_C"/>
    <property type="match status" value="1"/>
</dbReference>
<organism evidence="3 4">
    <name type="scientific">Halomonas heilongjiangensis</name>
    <dbReference type="NCBI Taxonomy" id="1387883"/>
    <lineage>
        <taxon>Bacteria</taxon>
        <taxon>Pseudomonadati</taxon>
        <taxon>Pseudomonadota</taxon>
        <taxon>Gammaproteobacteria</taxon>
        <taxon>Oceanospirillales</taxon>
        <taxon>Halomonadaceae</taxon>
        <taxon>Halomonas</taxon>
    </lineage>
</organism>